<reference evidence="9" key="4">
    <citation type="submission" date="2025-09" db="UniProtKB">
        <authorList>
            <consortium name="Ensembl"/>
        </authorList>
    </citation>
    <scope>IDENTIFICATION</scope>
</reference>
<dbReference type="PANTHER" id="PTHR24366">
    <property type="entry name" value="IG(IMMUNOGLOBULIN) AND LRR(LEUCINE RICH REPEAT) DOMAINS"/>
    <property type="match status" value="1"/>
</dbReference>
<dbReference type="Gene3D" id="3.80.10.10">
    <property type="entry name" value="Ribonuclease Inhibitor"/>
    <property type="match status" value="2"/>
</dbReference>
<dbReference type="GeneTree" id="ENSGT00940000166374"/>
<dbReference type="Gene3D" id="2.10.10.10">
    <property type="entry name" value="Fibronectin, type II, collagen-binding"/>
    <property type="match status" value="1"/>
</dbReference>
<dbReference type="InterPro" id="IPR001611">
    <property type="entry name" value="Leu-rich_rpt"/>
</dbReference>
<dbReference type="Pfam" id="PF13855">
    <property type="entry name" value="LRR_8"/>
    <property type="match status" value="2"/>
</dbReference>
<dbReference type="SMART" id="SM00369">
    <property type="entry name" value="LRR_TYP"/>
    <property type="match status" value="7"/>
</dbReference>
<dbReference type="Proteomes" id="UP000008144">
    <property type="component" value="Chromosome 12"/>
</dbReference>
<sequence>MKLAWFAFITCLVAFACNHSSAGKTGKNCPAGIPLCRCRKKGTVVCMKSNCLKRLPTGNITFEEGLKITGIVVSRQRSFRVIRSRDLAVLPNLKSARFFNNGIYAVLHGAFSNVPNLKRLDLHKNMLSAVPNEIRSLPNLKSLNLGGNKIKSIRPDVFVGNPLLKKLILKRNRIETFPSSLPPSLAKISIGDNLIPRFGDLRYLKGLKIIKAEQNRLTSIGADLLPSSLVELSVCRNRLTSTIESLDVSNLMHLRRLMLGGNIGIGPITQNTFFRGINSLQELGIGHSNIDVIHPDAFACLAHLRVVDMGGNLLRKVNFDWFHSNINLREVKVSGNPLECNCELVSSLESLNRKILNSFPRDSTGTFRSFAIDSSHIVCNDIDMRLATMQHGEMNKNYTSIVKSRCTIQGPSSGKKPICRHLAAPIASVDKVVTRPKPTLFATRFIPSSTRSTATSTLRPTTSTLPPTTTTLPPRTSTLPPTTSTLPPTTTTLPPTTSTLPPTTSTLPPTTSTLPPTTTTLPPTTTTLPPTTTTLPPTTTTTTIPQTTTSTKLPVTTTLGNNAPDIQERFCTDDGVTCILPFVYDGVSYNECAPYRSSTTWTWCYTDDGGTWDYCAKCPELN</sequence>
<keyword evidence="4 5" id="KW-1015">Disulfide bond</keyword>
<keyword evidence="1" id="KW-0433">Leucine-rich repeat</keyword>
<gene>
    <name evidence="9" type="primary">LOC100186836</name>
</gene>
<proteinExistence type="predicted"/>
<evidence type="ECO:0000256" key="4">
    <source>
        <dbReference type="ARBA" id="ARBA00023157"/>
    </source>
</evidence>
<dbReference type="PROSITE" id="PS51092">
    <property type="entry name" value="FN2_2"/>
    <property type="match status" value="1"/>
</dbReference>
<keyword evidence="2 7" id="KW-0732">Signal</keyword>
<evidence type="ECO:0000313" key="10">
    <source>
        <dbReference type="Proteomes" id="UP000008144"/>
    </source>
</evidence>
<dbReference type="AlphaFoldDB" id="F6PK03"/>
<dbReference type="PROSITE" id="PS51450">
    <property type="entry name" value="LRR"/>
    <property type="match status" value="1"/>
</dbReference>
<feature type="disulfide bond" evidence="5">
    <location>
        <begin position="578"/>
        <end position="604"/>
    </location>
</feature>
<feature type="chain" id="PRO_5014089819" evidence="7">
    <location>
        <begin position="24"/>
        <end position="622"/>
    </location>
</feature>
<comment type="caution">
    <text evidence="5">Lacks conserved residue(s) required for the propagation of feature annotation.</text>
</comment>
<dbReference type="InterPro" id="IPR000562">
    <property type="entry name" value="FN_type2_dom"/>
</dbReference>
<dbReference type="SUPFAM" id="SSF57440">
    <property type="entry name" value="Kringle-like"/>
    <property type="match status" value="1"/>
</dbReference>
<feature type="domain" description="Fibronectin type-II" evidence="8">
    <location>
        <begin position="573"/>
        <end position="617"/>
    </location>
</feature>
<evidence type="ECO:0000256" key="7">
    <source>
        <dbReference type="SAM" id="SignalP"/>
    </source>
</evidence>
<dbReference type="InterPro" id="IPR036943">
    <property type="entry name" value="FN_type2_sf"/>
</dbReference>
<protein>
    <submittedName>
        <fullName evidence="9">Leucine-rich repeat and immunoglobulin-like domain-containing nogo receptor-interacting protein 3</fullName>
    </submittedName>
</protein>
<dbReference type="PROSITE" id="PS51257">
    <property type="entry name" value="PROKAR_LIPOPROTEIN"/>
    <property type="match status" value="1"/>
</dbReference>
<dbReference type="RefSeq" id="XP_009860458.1">
    <property type="nucleotide sequence ID" value="XM_009862156.3"/>
</dbReference>
<dbReference type="HOGENOM" id="CLU_439366_0_0_1"/>
<evidence type="ECO:0000256" key="6">
    <source>
        <dbReference type="SAM" id="MobiDB-lite"/>
    </source>
</evidence>
<name>F6PK03_CIOIN</name>
<reference evidence="9" key="3">
    <citation type="submission" date="2025-08" db="UniProtKB">
        <authorList>
            <consortium name="Ensembl"/>
        </authorList>
    </citation>
    <scope>IDENTIFICATION</scope>
</reference>
<dbReference type="EMBL" id="EAAA01000930">
    <property type="status" value="NOT_ANNOTATED_CDS"/>
    <property type="molecule type" value="Genomic_DNA"/>
</dbReference>
<dbReference type="OMA" id="ANNRICA"/>
<dbReference type="Ensembl" id="ENSCINT00000016741.3">
    <property type="protein sequence ID" value="ENSCINP00000016741.3"/>
    <property type="gene ID" value="ENSCING00000008196.3"/>
</dbReference>
<evidence type="ECO:0000256" key="3">
    <source>
        <dbReference type="ARBA" id="ARBA00022737"/>
    </source>
</evidence>
<dbReference type="Pfam" id="PF00040">
    <property type="entry name" value="fn2"/>
    <property type="match status" value="1"/>
</dbReference>
<dbReference type="SUPFAM" id="SSF52058">
    <property type="entry name" value="L domain-like"/>
    <property type="match status" value="1"/>
</dbReference>
<dbReference type="OrthoDB" id="2015831at2759"/>
<evidence type="ECO:0000313" key="9">
    <source>
        <dbReference type="Ensembl" id="ENSCINP00000016741.3"/>
    </source>
</evidence>
<evidence type="ECO:0000259" key="8">
    <source>
        <dbReference type="PROSITE" id="PS51092"/>
    </source>
</evidence>
<evidence type="ECO:0000256" key="5">
    <source>
        <dbReference type="PROSITE-ProRule" id="PRU00479"/>
    </source>
</evidence>
<keyword evidence="3" id="KW-0677">Repeat</keyword>
<dbReference type="InterPro" id="IPR032675">
    <property type="entry name" value="LRR_dom_sf"/>
</dbReference>
<dbReference type="GeneID" id="100186836"/>
<reference evidence="9" key="2">
    <citation type="journal article" date="2008" name="Genome Biol.">
        <title>Improved genome assembly and evidence-based global gene model set for the chordate Ciona intestinalis: new insight into intron and operon populations.</title>
        <authorList>
            <person name="Satou Y."/>
            <person name="Mineta K."/>
            <person name="Ogasawara M."/>
            <person name="Sasakura Y."/>
            <person name="Shoguchi E."/>
            <person name="Ueno K."/>
            <person name="Yamada L."/>
            <person name="Matsumoto J."/>
            <person name="Wasserscheid J."/>
            <person name="Dewar K."/>
            <person name="Wiley G.B."/>
            <person name="Macmil S.L."/>
            <person name="Roe B.A."/>
            <person name="Zeller R.W."/>
            <person name="Hastings K.E."/>
            <person name="Lemaire P."/>
            <person name="Lindquist E."/>
            <person name="Endo T."/>
            <person name="Hotta K."/>
            <person name="Inaba K."/>
        </authorList>
    </citation>
    <scope>NUCLEOTIDE SEQUENCE [LARGE SCALE GENOMIC DNA]</scope>
    <source>
        <strain evidence="9">wild type</strain>
    </source>
</reference>
<dbReference type="InterPro" id="IPR003591">
    <property type="entry name" value="Leu-rich_rpt_typical-subtyp"/>
</dbReference>
<dbReference type="InParanoid" id="F6PK03"/>
<reference evidence="10" key="1">
    <citation type="journal article" date="2002" name="Science">
        <title>The draft genome of Ciona intestinalis: insights into chordate and vertebrate origins.</title>
        <authorList>
            <person name="Dehal P."/>
            <person name="Satou Y."/>
            <person name="Campbell R.K."/>
            <person name="Chapman J."/>
            <person name="Degnan B."/>
            <person name="De Tomaso A."/>
            <person name="Davidson B."/>
            <person name="Di Gregorio A."/>
            <person name="Gelpke M."/>
            <person name="Goodstein D.M."/>
            <person name="Harafuji N."/>
            <person name="Hastings K.E."/>
            <person name="Ho I."/>
            <person name="Hotta K."/>
            <person name="Huang W."/>
            <person name="Kawashima T."/>
            <person name="Lemaire P."/>
            <person name="Martinez D."/>
            <person name="Meinertzhagen I.A."/>
            <person name="Necula S."/>
            <person name="Nonaka M."/>
            <person name="Putnam N."/>
            <person name="Rash S."/>
            <person name="Saiga H."/>
            <person name="Satake M."/>
            <person name="Terry A."/>
            <person name="Yamada L."/>
            <person name="Wang H.G."/>
            <person name="Awazu S."/>
            <person name="Azumi K."/>
            <person name="Boore J."/>
            <person name="Branno M."/>
            <person name="Chin-Bow S."/>
            <person name="DeSantis R."/>
            <person name="Doyle S."/>
            <person name="Francino P."/>
            <person name="Keys D.N."/>
            <person name="Haga S."/>
            <person name="Hayashi H."/>
            <person name="Hino K."/>
            <person name="Imai K.S."/>
            <person name="Inaba K."/>
            <person name="Kano S."/>
            <person name="Kobayashi K."/>
            <person name="Kobayashi M."/>
            <person name="Lee B.I."/>
            <person name="Makabe K.W."/>
            <person name="Manohar C."/>
            <person name="Matassi G."/>
            <person name="Medina M."/>
            <person name="Mochizuki Y."/>
            <person name="Mount S."/>
            <person name="Morishita T."/>
            <person name="Miura S."/>
            <person name="Nakayama A."/>
            <person name="Nishizaka S."/>
            <person name="Nomoto H."/>
            <person name="Ohta F."/>
            <person name="Oishi K."/>
            <person name="Rigoutsos I."/>
            <person name="Sano M."/>
            <person name="Sasaki A."/>
            <person name="Sasakura Y."/>
            <person name="Shoguchi E."/>
            <person name="Shin-i T."/>
            <person name="Spagnuolo A."/>
            <person name="Stainier D."/>
            <person name="Suzuki M.M."/>
            <person name="Tassy O."/>
            <person name="Takatori N."/>
            <person name="Tokuoka M."/>
            <person name="Yagi K."/>
            <person name="Yoshizaki F."/>
            <person name="Wada S."/>
            <person name="Zhang C."/>
            <person name="Hyatt P.D."/>
            <person name="Larimer F."/>
            <person name="Detter C."/>
            <person name="Doggett N."/>
            <person name="Glavina T."/>
            <person name="Hawkins T."/>
            <person name="Richardson P."/>
            <person name="Lucas S."/>
            <person name="Kohara Y."/>
            <person name="Levine M."/>
            <person name="Satoh N."/>
            <person name="Rokhsar D.S."/>
        </authorList>
    </citation>
    <scope>NUCLEOTIDE SEQUENCE [LARGE SCALE GENOMIC DNA]</scope>
</reference>
<dbReference type="GO" id="GO:0005886">
    <property type="term" value="C:plasma membrane"/>
    <property type="evidence" value="ECO:0000318"/>
    <property type="project" value="GO_Central"/>
</dbReference>
<feature type="region of interest" description="Disordered" evidence="6">
    <location>
        <begin position="450"/>
        <end position="550"/>
    </location>
</feature>
<organism evidence="9 10">
    <name type="scientific">Ciona intestinalis</name>
    <name type="common">Transparent sea squirt</name>
    <name type="synonym">Ascidia intestinalis</name>
    <dbReference type="NCBI Taxonomy" id="7719"/>
    <lineage>
        <taxon>Eukaryota</taxon>
        <taxon>Metazoa</taxon>
        <taxon>Chordata</taxon>
        <taxon>Tunicata</taxon>
        <taxon>Ascidiacea</taxon>
        <taxon>Phlebobranchia</taxon>
        <taxon>Cionidae</taxon>
        <taxon>Ciona</taxon>
    </lineage>
</organism>
<feature type="signal peptide" evidence="7">
    <location>
        <begin position="1"/>
        <end position="23"/>
    </location>
</feature>
<accession>A0A1W3JLF3</accession>
<evidence type="ECO:0000256" key="1">
    <source>
        <dbReference type="ARBA" id="ARBA00022614"/>
    </source>
</evidence>
<dbReference type="InterPro" id="IPR013806">
    <property type="entry name" value="Kringle-like"/>
</dbReference>
<accession>F6PK03</accession>
<evidence type="ECO:0000256" key="2">
    <source>
        <dbReference type="ARBA" id="ARBA00022729"/>
    </source>
</evidence>
<dbReference type="PANTHER" id="PTHR24366:SF161">
    <property type="entry name" value="TIR DOMAIN-CONTAINING PROTEIN"/>
    <property type="match status" value="1"/>
</dbReference>
<dbReference type="STRING" id="7719.ENSCINP00000016741"/>
<keyword evidence="10" id="KW-1185">Reference proteome</keyword>